<sequence>MSVVREHRLITDCPFALVNPFDVDRDLWVDLPHHPLSAPRLSALPGQLPVLVDLLKLSFTSRLELVQRAWDWKRANERPLFCGFIKSTEPVERMVRHLGRRLLIKNTSDEQLFLRFYDPRVFEHLCWIFTPAQLASLMGPAEAWYWPTRCGEWQKTVRPELKTYSLILEPQQLLSLGRISILNRILKNLHRREPSNALDITSVRQIESCLRRALDDGLSEAADLQLYVFQALQFGAGIHRHPTLANALQTVRMGHSTYVGACLKINDEELHHSKEAQ</sequence>
<dbReference type="OrthoDB" id="6981030at2"/>
<dbReference type="PATRIC" id="fig|1608994.3.peg.4129"/>
<evidence type="ECO:0000313" key="2">
    <source>
        <dbReference type="EMBL" id="KMN12733.1"/>
    </source>
</evidence>
<name>A0A0J6IK82_9PSED</name>
<dbReference type="Proteomes" id="UP000036325">
    <property type="component" value="Unassembled WGS sequence"/>
</dbReference>
<reference evidence="2 3" key="1">
    <citation type="submission" date="2015-02" db="EMBL/GenBank/DDBJ databases">
        <title>Pseudomonas helleri sp. nov. and Pseudomonas weihenstephanensis sp. nov., isolated from raw cows milk.</title>
        <authorList>
            <person name="von Neubeck M."/>
            <person name="Huptas C."/>
            <person name="Wenning M."/>
            <person name="Scherer S."/>
        </authorList>
    </citation>
    <scope>NUCLEOTIDE SEQUENCE [LARGE SCALE GENOMIC DNA]</scope>
    <source>
        <strain evidence="2 3">DSM 29166</strain>
    </source>
</reference>
<dbReference type="RefSeq" id="WP_048365509.1">
    <property type="nucleotide sequence ID" value="NZ_JYLF01000007.1"/>
</dbReference>
<evidence type="ECO:0000313" key="3">
    <source>
        <dbReference type="Proteomes" id="UP000036325"/>
    </source>
</evidence>
<feature type="domain" description="DUF4123" evidence="1">
    <location>
        <begin position="49"/>
        <end position="135"/>
    </location>
</feature>
<proteinExistence type="predicted"/>
<protein>
    <recommendedName>
        <fullName evidence="1">DUF4123 domain-containing protein</fullName>
    </recommendedName>
</protein>
<dbReference type="STRING" id="1608994.TU86_17205"/>
<dbReference type="EMBL" id="JYLF01000007">
    <property type="protein sequence ID" value="KMN12733.1"/>
    <property type="molecule type" value="Genomic_DNA"/>
</dbReference>
<organism evidence="2 3">
    <name type="scientific">Pseudomonas weihenstephanensis</name>
    <dbReference type="NCBI Taxonomy" id="1608994"/>
    <lineage>
        <taxon>Bacteria</taxon>
        <taxon>Pseudomonadati</taxon>
        <taxon>Pseudomonadota</taxon>
        <taxon>Gammaproteobacteria</taxon>
        <taxon>Pseudomonadales</taxon>
        <taxon>Pseudomonadaceae</taxon>
        <taxon>Pseudomonas</taxon>
    </lineage>
</organism>
<evidence type="ECO:0000259" key="1">
    <source>
        <dbReference type="Pfam" id="PF13503"/>
    </source>
</evidence>
<dbReference type="Pfam" id="PF13503">
    <property type="entry name" value="DUF4123"/>
    <property type="match status" value="1"/>
</dbReference>
<gene>
    <name evidence="2" type="ORF">TU86_17205</name>
</gene>
<comment type="caution">
    <text evidence="2">The sequence shown here is derived from an EMBL/GenBank/DDBJ whole genome shotgun (WGS) entry which is preliminary data.</text>
</comment>
<dbReference type="InterPro" id="IPR025391">
    <property type="entry name" value="DUF4123"/>
</dbReference>
<dbReference type="AlphaFoldDB" id="A0A0J6IK82"/>
<accession>A0A0J6IK82</accession>